<evidence type="ECO:0000313" key="2">
    <source>
        <dbReference type="EMBL" id="AGN70549.1"/>
    </source>
</evidence>
<feature type="compositionally biased region" description="Basic and acidic residues" evidence="1">
    <location>
        <begin position="564"/>
        <end position="625"/>
    </location>
</feature>
<dbReference type="KEGG" id="pmw:B2K_38320"/>
<gene>
    <name evidence="2" type="ORF">B2K_38320</name>
</gene>
<dbReference type="AlphaFoldDB" id="R9UL42"/>
<feature type="region of interest" description="Disordered" evidence="1">
    <location>
        <begin position="23"/>
        <end position="47"/>
    </location>
</feature>
<feature type="compositionally biased region" description="Low complexity" evidence="1">
    <location>
        <begin position="519"/>
        <end position="537"/>
    </location>
</feature>
<protein>
    <recommendedName>
        <fullName evidence="4">CobQ/CobB/MinD/ParA nucleotide binding domain-containing protein</fullName>
    </recommendedName>
</protein>
<reference evidence="2 3" key="1">
    <citation type="submission" date="2013-06" db="EMBL/GenBank/DDBJ databases">
        <title>Complete genome sequence of Paenibacillus mucilaginosus K02.</title>
        <authorList>
            <person name="Xiao B."/>
            <person name="Sun L."/>
            <person name="Xiao L."/>
            <person name="Lian B."/>
        </authorList>
    </citation>
    <scope>NUCLEOTIDE SEQUENCE [LARGE SCALE GENOMIC DNA]</scope>
    <source>
        <strain evidence="2 3">K02</strain>
    </source>
</reference>
<dbReference type="Gene3D" id="1.10.510.10">
    <property type="entry name" value="Transferase(Phosphotransferase) domain 1"/>
    <property type="match status" value="1"/>
</dbReference>
<organism evidence="2 3">
    <name type="scientific">Paenibacillus mucilaginosus K02</name>
    <dbReference type="NCBI Taxonomy" id="997761"/>
    <lineage>
        <taxon>Bacteria</taxon>
        <taxon>Bacillati</taxon>
        <taxon>Bacillota</taxon>
        <taxon>Bacilli</taxon>
        <taxon>Bacillales</taxon>
        <taxon>Paenibacillaceae</taxon>
        <taxon>Paenibacillus</taxon>
    </lineage>
</organism>
<dbReference type="InterPro" id="IPR027417">
    <property type="entry name" value="P-loop_NTPase"/>
</dbReference>
<dbReference type="Gene3D" id="3.40.50.300">
    <property type="entry name" value="P-loop containing nucleotide triphosphate hydrolases"/>
    <property type="match status" value="1"/>
</dbReference>
<name>R9UL42_9BACL</name>
<proteinExistence type="predicted"/>
<dbReference type="Proteomes" id="UP000007392">
    <property type="component" value="Chromosome"/>
</dbReference>
<dbReference type="OrthoDB" id="2663482at2"/>
<sequence>MSFQPQAGEALRTAHSRYTFAEHPAAPGLPYGQEGRQGTVYRLDDPEGGPSRALKVFRPRFRQPFIAEQAHRLAPYASMPGLSVCGRTVWVPGDSEGPPGQPGLDYAVLMPWIDGPTWTDVLLDRQELAQETCLQLALALSKILFDLERSGMAHGDLSSANLLLPALLGTAPSRSGYPVELIDVDTMYHPDAARPEVLPQGTPGYARSGAQQTGAWSPEADRFAGGVLLAEMLAWADPSVRREAYGDSYFDPVEIGTPCRRAELLEDAVRALWGEEAAALWSRVWHSSREEEAPGFKAWYLLLNRIHKEPAARMEPVRQEEQPMEEMIIIGGEPDEGLQTRLEAHNLGKAAVYPELGAFLSDIEQGRGPLRSCRLIVLHASSDQGRKEAERLQQALLQPGGTGSSRPALYLVISRMSLYEQFIELDELLAYDNACAVFLPGMDGGQLVRLLSGEYDRDGIRHPRFSGPPQAAGGGLGRPAAEAVTATSRPEPEEAGRRQPLADTPMRTADPQPPDAGRPPEGQAAARPGPQAPDAAQVQPSSGRWGAPEERELSRAAQPQAAPEAERTRREPLPEQPREPEAPPEPPKETKRGGLWGLKDKLSIRFDADERGRGPQAAPEKERPSGKSFLWSREKKVKLPKHGSILVTGDRGSGVTSTAVNLAHLLSGYGTVALLDFDYKRKGVSYLFPDTVKRQTDERQSFGLYALLNNPRLFEDVMFVEHEQLSFVTMTEPYVLELYGDRRFERTIGEKPREELLQDRRFYAAVNYVKTLVDWVVIDLPAETMKIAEDLSIYSDYVLFTSHNSELALSNLLFVELGSLYKTNELAFTNYLAKGSIVLTRYEKESLLDRRELTGALAEKLIRRQGDPWNLKVVGAIPYTPGYAGQYSTGRMLSLGELREPFLQIIENM</sequence>
<feature type="region of interest" description="Disordered" evidence="1">
    <location>
        <begin position="460"/>
        <end position="631"/>
    </location>
</feature>
<evidence type="ECO:0008006" key="4">
    <source>
        <dbReference type="Google" id="ProtNLM"/>
    </source>
</evidence>
<accession>R9UL42</accession>
<dbReference type="EMBL" id="CP003422">
    <property type="protein sequence ID" value="AGN70549.1"/>
    <property type="molecule type" value="Genomic_DNA"/>
</dbReference>
<evidence type="ECO:0000313" key="3">
    <source>
        <dbReference type="Proteomes" id="UP000007392"/>
    </source>
</evidence>
<dbReference type="InterPro" id="IPR011009">
    <property type="entry name" value="Kinase-like_dom_sf"/>
</dbReference>
<dbReference type="RefSeq" id="WP_016362249.1">
    <property type="nucleotide sequence ID" value="NC_017672.3"/>
</dbReference>
<evidence type="ECO:0000256" key="1">
    <source>
        <dbReference type="SAM" id="MobiDB-lite"/>
    </source>
</evidence>
<dbReference type="HOGENOM" id="CLU_336117_0_0_9"/>
<dbReference type="SUPFAM" id="SSF56112">
    <property type="entry name" value="Protein kinase-like (PK-like)"/>
    <property type="match status" value="1"/>
</dbReference>
<dbReference type="SUPFAM" id="SSF52540">
    <property type="entry name" value="P-loop containing nucleoside triphosphate hydrolases"/>
    <property type="match status" value="1"/>
</dbReference>